<dbReference type="GO" id="GO:0016791">
    <property type="term" value="F:phosphatase activity"/>
    <property type="evidence" value="ECO:0007669"/>
    <property type="project" value="InterPro"/>
</dbReference>
<dbReference type="STRING" id="326424.FRAAL1653"/>
<dbReference type="PANTHER" id="PTHR19288:SF46">
    <property type="entry name" value="HALOACID DEHALOGENASE-LIKE HYDROLASE DOMAIN-CONTAINING PROTEIN 2"/>
    <property type="match status" value="1"/>
</dbReference>
<dbReference type="NCBIfam" id="TIGR01460">
    <property type="entry name" value="HAD-SF-IIA"/>
    <property type="match status" value="1"/>
</dbReference>
<comment type="similarity">
    <text evidence="2">Belongs to the HAD-like hydrolase superfamily.</text>
</comment>
<dbReference type="Gene3D" id="3.40.50.1000">
    <property type="entry name" value="HAD superfamily/HAD-like"/>
    <property type="match status" value="2"/>
</dbReference>
<dbReference type="GO" id="GO:0005737">
    <property type="term" value="C:cytoplasm"/>
    <property type="evidence" value="ECO:0007669"/>
    <property type="project" value="TreeGrafter"/>
</dbReference>
<dbReference type="PANTHER" id="PTHR19288">
    <property type="entry name" value="4-NITROPHENYLPHOSPHATASE-RELATED"/>
    <property type="match status" value="1"/>
</dbReference>
<dbReference type="NCBIfam" id="TIGR01458">
    <property type="entry name" value="HAD-SF-IIA-hyp3"/>
    <property type="match status" value="1"/>
</dbReference>
<dbReference type="HOGENOM" id="CLU_043473_4_2_11"/>
<dbReference type="InterPro" id="IPR023214">
    <property type="entry name" value="HAD_sf"/>
</dbReference>
<dbReference type="Pfam" id="PF13242">
    <property type="entry name" value="Hydrolase_like"/>
    <property type="match status" value="1"/>
</dbReference>
<evidence type="ECO:0000256" key="4">
    <source>
        <dbReference type="ARBA" id="ARBA00022842"/>
    </source>
</evidence>
<name>Q0RQ69_FRAAA</name>
<dbReference type="Pfam" id="PF13344">
    <property type="entry name" value="Hydrolase_6"/>
    <property type="match status" value="1"/>
</dbReference>
<dbReference type="KEGG" id="fal:FRAAL1653"/>
<dbReference type="InterPro" id="IPR006357">
    <property type="entry name" value="HAD-SF_hydro_IIA"/>
</dbReference>
<dbReference type="eggNOG" id="COG0647">
    <property type="taxonomic scope" value="Bacteria"/>
</dbReference>
<evidence type="ECO:0000313" key="6">
    <source>
        <dbReference type="EMBL" id="CAJ60308.1"/>
    </source>
</evidence>
<dbReference type="SUPFAM" id="SSF56784">
    <property type="entry name" value="HAD-like"/>
    <property type="match status" value="1"/>
</dbReference>
<evidence type="ECO:0000256" key="2">
    <source>
        <dbReference type="ARBA" id="ARBA00007958"/>
    </source>
</evidence>
<dbReference type="EMBL" id="CT573213">
    <property type="protein sequence ID" value="CAJ60308.1"/>
    <property type="molecule type" value="Genomic_DNA"/>
</dbReference>
<keyword evidence="7" id="KW-1185">Reference proteome</keyword>
<keyword evidence="6" id="KW-0378">Hydrolase</keyword>
<dbReference type="InterPro" id="IPR006355">
    <property type="entry name" value="LHPP/HDHD2"/>
</dbReference>
<dbReference type="Proteomes" id="UP000000657">
    <property type="component" value="Chromosome"/>
</dbReference>
<comment type="cofactor">
    <cofactor evidence="1">
        <name>Mg(2+)</name>
        <dbReference type="ChEBI" id="CHEBI:18420"/>
    </cofactor>
</comment>
<keyword evidence="4" id="KW-0460">Magnesium</keyword>
<reference evidence="6 7" key="1">
    <citation type="journal article" date="2007" name="Genome Res.">
        <title>Genome characteristics of facultatively symbiotic Frankia sp. strains reflect host range and host plant biogeography.</title>
        <authorList>
            <person name="Normand P."/>
            <person name="Lapierre P."/>
            <person name="Tisa L.S."/>
            <person name="Gogarten J.P."/>
            <person name="Alloisio N."/>
            <person name="Bagnarol E."/>
            <person name="Bassi C.A."/>
            <person name="Berry A.M."/>
            <person name="Bickhart D.M."/>
            <person name="Choisne N."/>
            <person name="Couloux A."/>
            <person name="Cournoyer B."/>
            <person name="Cruveiller S."/>
            <person name="Daubin V."/>
            <person name="Demange N."/>
            <person name="Francino M.P."/>
            <person name="Goltsman E."/>
            <person name="Huang Y."/>
            <person name="Kopp O.R."/>
            <person name="Labarre L."/>
            <person name="Lapidus A."/>
            <person name="Lavire C."/>
            <person name="Marechal J."/>
            <person name="Martinez M."/>
            <person name="Mastronunzio J.E."/>
            <person name="Mullin B.C."/>
            <person name="Niemann J."/>
            <person name="Pujic P."/>
            <person name="Rawnsley T."/>
            <person name="Rouy Z."/>
            <person name="Schenowitz C."/>
            <person name="Sellstedt A."/>
            <person name="Tavares F."/>
            <person name="Tomkins J.P."/>
            <person name="Vallenet D."/>
            <person name="Valverde C."/>
            <person name="Wall L.G."/>
            <person name="Wang Y."/>
            <person name="Medigue C."/>
            <person name="Benson D.R."/>
        </authorList>
    </citation>
    <scope>NUCLEOTIDE SEQUENCE [LARGE SCALE GENOMIC DNA]</scope>
    <source>
        <strain evidence="7">DSM 45986 / CECT 9034 / ACN14a</strain>
    </source>
</reference>
<dbReference type="AlphaFoldDB" id="Q0RQ69"/>
<sequence>MARIRTVLIDIDGVLTVSWQALPGAPQALERLRAAGLGVAFVTNTTSRDRASIAAALVAAGFTVDPGEVFTAPAMAASYLRQHHPAARCHVLNSGDIRADLDGVAFSAPGERPDVIVLGGAGPEFSYEAVNQVFAWATDGVPLVALHRNLFWRTDGGLQLDTGAYLHGLEQALDRPAVVVGKPAAEFFATALRALDSRAEAAVMIGDDVEHDVLAAARHGLTGVLVRTGKFRPDSLAAASGRPDHVIDSFADLPALLDGLD</sequence>
<dbReference type="OrthoDB" id="148966at2"/>
<dbReference type="InterPro" id="IPR036412">
    <property type="entry name" value="HAD-like_sf"/>
</dbReference>
<proteinExistence type="inferred from homology"/>
<protein>
    <recommendedName>
        <fullName evidence="5">Haloacid dehalogenase-like hydrolase domain-containing protein 2</fullName>
    </recommendedName>
</protein>
<evidence type="ECO:0000313" key="7">
    <source>
        <dbReference type="Proteomes" id="UP000000657"/>
    </source>
</evidence>
<gene>
    <name evidence="6" type="ordered locus">FRAAL1653</name>
</gene>
<dbReference type="GO" id="GO:0046872">
    <property type="term" value="F:metal ion binding"/>
    <property type="evidence" value="ECO:0007669"/>
    <property type="project" value="UniProtKB-KW"/>
</dbReference>
<evidence type="ECO:0000256" key="3">
    <source>
        <dbReference type="ARBA" id="ARBA00022723"/>
    </source>
</evidence>
<accession>Q0RQ69</accession>
<keyword evidence="3" id="KW-0479">Metal-binding</keyword>
<evidence type="ECO:0000256" key="1">
    <source>
        <dbReference type="ARBA" id="ARBA00001946"/>
    </source>
</evidence>
<dbReference type="RefSeq" id="WP_011602841.1">
    <property type="nucleotide sequence ID" value="NC_008278.1"/>
</dbReference>
<evidence type="ECO:0000256" key="5">
    <source>
        <dbReference type="ARBA" id="ARBA00039666"/>
    </source>
</evidence>
<organism evidence="6 7">
    <name type="scientific">Frankia alni (strain DSM 45986 / CECT 9034 / ACN14a)</name>
    <dbReference type="NCBI Taxonomy" id="326424"/>
    <lineage>
        <taxon>Bacteria</taxon>
        <taxon>Bacillati</taxon>
        <taxon>Actinomycetota</taxon>
        <taxon>Actinomycetes</taxon>
        <taxon>Frankiales</taxon>
        <taxon>Frankiaceae</taxon>
        <taxon>Frankia</taxon>
    </lineage>
</organism>